<dbReference type="EMBL" id="UINC01001396">
    <property type="protein sequence ID" value="SUZ79689.1"/>
    <property type="molecule type" value="Genomic_DNA"/>
</dbReference>
<keyword evidence="5 9" id="KW-0472">Membrane</keyword>
<evidence type="ECO:0000256" key="5">
    <source>
        <dbReference type="ARBA" id="ARBA00023136"/>
    </source>
</evidence>
<sequence length="224" mass="25590">MSDAKHMSRKELLQPNRMEKKLYAFVDHAYRKKRFYISVAATVVVLILGIWGGWQYLQNERINQANLFHIAQAKLTNPALSEEERLSQGIAALQDFAKSGSGSVLRILALMESGEAYARQSQIEESIAVFEEVIKYPEATTFLRNSARLSLAALFEQQQRWDEAEMMLQSIDILSWNDVRWRALARIAIAKGETEKAKNLLEQLLETVPDSAFRQETETLLLTL</sequence>
<dbReference type="GO" id="GO:0005886">
    <property type="term" value="C:plasma membrane"/>
    <property type="evidence" value="ECO:0007669"/>
    <property type="project" value="UniProtKB-SubCell"/>
</dbReference>
<evidence type="ECO:0000256" key="7">
    <source>
        <dbReference type="ARBA" id="ARBA00024197"/>
    </source>
</evidence>
<dbReference type="SUPFAM" id="SSF48452">
    <property type="entry name" value="TPR-like"/>
    <property type="match status" value="1"/>
</dbReference>
<protein>
    <recommendedName>
        <fullName evidence="8">Ancillary SecYEG translocon subunit</fullName>
    </recommendedName>
</protein>
<dbReference type="Pfam" id="PF09976">
    <property type="entry name" value="TPR_21"/>
    <property type="match status" value="1"/>
</dbReference>
<evidence type="ECO:0000256" key="3">
    <source>
        <dbReference type="ARBA" id="ARBA00022692"/>
    </source>
</evidence>
<comment type="subcellular location">
    <subcellularLocation>
        <location evidence="1">Cell membrane</location>
        <topology evidence="1">Single-pass type II membrane protein</topology>
    </subcellularLocation>
</comment>
<comment type="similarity">
    <text evidence="7">Belongs to the YfgM family.</text>
</comment>
<dbReference type="InterPro" id="IPR011990">
    <property type="entry name" value="TPR-like_helical_dom_sf"/>
</dbReference>
<dbReference type="InterPro" id="IPR026039">
    <property type="entry name" value="YfgM"/>
</dbReference>
<dbReference type="PANTHER" id="PTHR38035:SF1">
    <property type="entry name" value="ANCILLARY SECYEG TRANSLOCON SUBUNIT"/>
    <property type="match status" value="1"/>
</dbReference>
<dbReference type="Gene3D" id="1.25.40.10">
    <property type="entry name" value="Tetratricopeptide repeat domain"/>
    <property type="match status" value="1"/>
</dbReference>
<evidence type="ECO:0000256" key="1">
    <source>
        <dbReference type="ARBA" id="ARBA00004401"/>
    </source>
</evidence>
<evidence type="ECO:0000313" key="11">
    <source>
        <dbReference type="EMBL" id="SUZ79689.1"/>
    </source>
</evidence>
<evidence type="ECO:0000256" key="8">
    <source>
        <dbReference type="ARBA" id="ARBA00024235"/>
    </source>
</evidence>
<keyword evidence="6" id="KW-0143">Chaperone</keyword>
<name>A0A381QMK5_9ZZZZ</name>
<feature type="domain" description="Ancillary SecYEG translocon subunit/Cell division coordinator CpoB TPR" evidence="10">
    <location>
        <begin position="37"/>
        <end position="198"/>
    </location>
</feature>
<dbReference type="InterPro" id="IPR018704">
    <property type="entry name" value="SecYEG/CpoB_TPR"/>
</dbReference>
<keyword evidence="4 9" id="KW-1133">Transmembrane helix</keyword>
<accession>A0A381QMK5</accession>
<keyword evidence="3 9" id="KW-0812">Transmembrane</keyword>
<gene>
    <name evidence="11" type="ORF">METZ01_LOCUS32543</name>
</gene>
<dbReference type="PANTHER" id="PTHR38035">
    <property type="entry name" value="UPF0070 PROTEIN YFGM"/>
    <property type="match status" value="1"/>
</dbReference>
<keyword evidence="2" id="KW-1003">Cell membrane</keyword>
<evidence type="ECO:0000256" key="2">
    <source>
        <dbReference type="ARBA" id="ARBA00022475"/>
    </source>
</evidence>
<reference evidence="11" key="1">
    <citation type="submission" date="2018-05" db="EMBL/GenBank/DDBJ databases">
        <authorList>
            <person name="Lanie J.A."/>
            <person name="Ng W.-L."/>
            <person name="Kazmierczak K.M."/>
            <person name="Andrzejewski T.M."/>
            <person name="Davidsen T.M."/>
            <person name="Wayne K.J."/>
            <person name="Tettelin H."/>
            <person name="Glass J.I."/>
            <person name="Rusch D."/>
            <person name="Podicherti R."/>
            <person name="Tsui H.-C.T."/>
            <person name="Winkler M.E."/>
        </authorList>
    </citation>
    <scope>NUCLEOTIDE SEQUENCE</scope>
</reference>
<dbReference type="GO" id="GO:0044877">
    <property type="term" value="F:protein-containing complex binding"/>
    <property type="evidence" value="ECO:0007669"/>
    <property type="project" value="InterPro"/>
</dbReference>
<proteinExistence type="inferred from homology"/>
<dbReference type="AlphaFoldDB" id="A0A381QMK5"/>
<feature type="transmembrane region" description="Helical" evidence="9">
    <location>
        <begin position="35"/>
        <end position="54"/>
    </location>
</feature>
<evidence type="ECO:0000256" key="6">
    <source>
        <dbReference type="ARBA" id="ARBA00023186"/>
    </source>
</evidence>
<organism evidence="11">
    <name type="scientific">marine metagenome</name>
    <dbReference type="NCBI Taxonomy" id="408172"/>
    <lineage>
        <taxon>unclassified sequences</taxon>
        <taxon>metagenomes</taxon>
        <taxon>ecological metagenomes</taxon>
    </lineage>
</organism>
<evidence type="ECO:0000256" key="9">
    <source>
        <dbReference type="SAM" id="Phobius"/>
    </source>
</evidence>
<evidence type="ECO:0000259" key="10">
    <source>
        <dbReference type="Pfam" id="PF09976"/>
    </source>
</evidence>
<evidence type="ECO:0000256" key="4">
    <source>
        <dbReference type="ARBA" id="ARBA00022989"/>
    </source>
</evidence>